<sequence length="124" mass="14268">MQVKTFGKPKIKKRIENDPNTRFSNIKQIMKTIQEAKEETERIRAKEPELMAKKAADEALKAGFNRPATYSEWNLNPRNADPKPRRAYDLANWSNIGQQVREAMEPEISIGSKIELDVTVEKLV</sequence>
<proteinExistence type="predicted"/>
<name>A0A5M9MAK0_9EURO</name>
<dbReference type="AlphaFoldDB" id="A0A5M9MAK0"/>
<dbReference type="OrthoDB" id="10617518at2759"/>
<protein>
    <submittedName>
        <fullName evidence="1">Uncharacterized protein</fullName>
    </submittedName>
</protein>
<evidence type="ECO:0000313" key="2">
    <source>
        <dbReference type="Proteomes" id="UP000324241"/>
    </source>
</evidence>
<dbReference type="RefSeq" id="XP_033420931.1">
    <property type="nucleotide sequence ID" value="XM_033576267.1"/>
</dbReference>
<comment type="caution">
    <text evidence="1">The sequence shown here is derived from an EMBL/GenBank/DDBJ whole genome shotgun (WGS) entry which is preliminary data.</text>
</comment>
<dbReference type="EMBL" id="QUQM01000009">
    <property type="protein sequence ID" value="KAA8641569.1"/>
    <property type="molecule type" value="Genomic_DNA"/>
</dbReference>
<organism evidence="1 2">
    <name type="scientific">Aspergillus tanneri</name>
    <dbReference type="NCBI Taxonomy" id="1220188"/>
    <lineage>
        <taxon>Eukaryota</taxon>
        <taxon>Fungi</taxon>
        <taxon>Dikarya</taxon>
        <taxon>Ascomycota</taxon>
        <taxon>Pezizomycotina</taxon>
        <taxon>Eurotiomycetes</taxon>
        <taxon>Eurotiomycetidae</taxon>
        <taxon>Eurotiales</taxon>
        <taxon>Aspergillaceae</taxon>
        <taxon>Aspergillus</taxon>
        <taxon>Aspergillus subgen. Circumdati</taxon>
    </lineage>
</organism>
<dbReference type="GeneID" id="54334406"/>
<gene>
    <name evidence="1" type="ORF">ATNIH1004_011705</name>
</gene>
<accession>A0A5M9MAK0</accession>
<reference evidence="1 2" key="1">
    <citation type="submission" date="2019-08" db="EMBL/GenBank/DDBJ databases">
        <title>The genome sequence of a newly discovered highly antifungal drug resistant Aspergillus species, Aspergillus tanneri NIH 1004.</title>
        <authorList>
            <person name="Mounaud S."/>
            <person name="Singh I."/>
            <person name="Joardar V."/>
            <person name="Pakala S."/>
            <person name="Pakala S."/>
            <person name="Venepally P."/>
            <person name="Chung J.K."/>
            <person name="Losada L."/>
            <person name="Nierman W.C."/>
        </authorList>
    </citation>
    <scope>NUCLEOTIDE SEQUENCE [LARGE SCALE GENOMIC DNA]</scope>
    <source>
        <strain evidence="1 2">NIH1004</strain>
    </source>
</reference>
<evidence type="ECO:0000313" key="1">
    <source>
        <dbReference type="EMBL" id="KAA8641569.1"/>
    </source>
</evidence>
<dbReference type="VEuPathDB" id="FungiDB:EYZ11_007001"/>
<dbReference type="Proteomes" id="UP000324241">
    <property type="component" value="Unassembled WGS sequence"/>
</dbReference>